<comment type="caution">
    <text evidence="2">The sequence shown here is derived from an EMBL/GenBank/DDBJ whole genome shotgun (WGS) entry which is preliminary data.</text>
</comment>
<sequence length="84" mass="9378">MPDARRDENGDNDSDEAIESDIPGTSLGHLQLLNPTIARYRDTWNYSAAQHGLESWGTSDQHAPLFRSKIWGTAAKMKAMMTDD</sequence>
<organism evidence="2 3">
    <name type="scientific">Puccinia striiformis</name>
    <dbReference type="NCBI Taxonomy" id="27350"/>
    <lineage>
        <taxon>Eukaryota</taxon>
        <taxon>Fungi</taxon>
        <taxon>Dikarya</taxon>
        <taxon>Basidiomycota</taxon>
        <taxon>Pucciniomycotina</taxon>
        <taxon>Pucciniomycetes</taxon>
        <taxon>Pucciniales</taxon>
        <taxon>Pucciniaceae</taxon>
        <taxon>Puccinia</taxon>
    </lineage>
</organism>
<keyword evidence="3" id="KW-1185">Reference proteome</keyword>
<gene>
    <name evidence="2" type="ORF">PSTT_03234</name>
</gene>
<evidence type="ECO:0000313" key="3">
    <source>
        <dbReference type="Proteomes" id="UP000239156"/>
    </source>
</evidence>
<dbReference type="VEuPathDB" id="FungiDB:PSHT_14040"/>
<dbReference type="Proteomes" id="UP000239156">
    <property type="component" value="Unassembled WGS sequence"/>
</dbReference>
<feature type="compositionally biased region" description="Acidic residues" evidence="1">
    <location>
        <begin position="10"/>
        <end position="19"/>
    </location>
</feature>
<name>A0A2S4VXD1_9BASI</name>
<proteinExistence type="predicted"/>
<evidence type="ECO:0000313" key="2">
    <source>
        <dbReference type="EMBL" id="POW14117.1"/>
    </source>
</evidence>
<evidence type="ECO:0000256" key="1">
    <source>
        <dbReference type="SAM" id="MobiDB-lite"/>
    </source>
</evidence>
<accession>A0A2S4VXD1</accession>
<reference evidence="2" key="1">
    <citation type="submission" date="2017-12" db="EMBL/GenBank/DDBJ databases">
        <title>Gene loss provides genomic basis for host adaptation in cereal stripe rust fungi.</title>
        <authorList>
            <person name="Xia C."/>
        </authorList>
    </citation>
    <scope>NUCLEOTIDE SEQUENCE [LARGE SCALE GENOMIC DNA]</scope>
    <source>
        <strain evidence="2">93-210</strain>
    </source>
</reference>
<protein>
    <submittedName>
        <fullName evidence="2">Uncharacterized protein</fullName>
    </submittedName>
</protein>
<dbReference type="EMBL" id="PKSL01000020">
    <property type="protein sequence ID" value="POW14117.1"/>
    <property type="molecule type" value="Genomic_DNA"/>
</dbReference>
<feature type="region of interest" description="Disordered" evidence="1">
    <location>
        <begin position="1"/>
        <end position="26"/>
    </location>
</feature>
<dbReference type="AlphaFoldDB" id="A0A2S4VXD1"/>
<dbReference type="VEuPathDB" id="FungiDB:PSTT_03234"/>